<evidence type="ECO:0000313" key="1">
    <source>
        <dbReference type="EMBL" id="EHQ34546.1"/>
    </source>
</evidence>
<dbReference type="OrthoDB" id="112154at2157"/>
<accession>H1Z1M0</accession>
<dbReference type="InParanoid" id="H1Z1M0"/>
<protein>
    <submittedName>
        <fullName evidence="1">Uncharacterized protein</fullName>
    </submittedName>
</protein>
<reference evidence="1 2" key="1">
    <citation type="submission" date="2011-10" db="EMBL/GenBank/DDBJ databases">
        <title>The Improved High-Quality Draft genome of Methanoplanus limicola DSM 2279.</title>
        <authorList>
            <consortium name="US DOE Joint Genome Institute (JGI-PGF)"/>
            <person name="Lucas S."/>
            <person name="Copeland A."/>
            <person name="Lapidus A."/>
            <person name="Glavina del Rio T."/>
            <person name="Dalin E."/>
            <person name="Tice H."/>
            <person name="Bruce D."/>
            <person name="Goodwin L."/>
            <person name="Pitluck S."/>
            <person name="Peters L."/>
            <person name="Mikhailova N."/>
            <person name="Lu M."/>
            <person name="Kyrpides N."/>
            <person name="Mavromatis K."/>
            <person name="Ivanova N."/>
            <person name="Markowitz V."/>
            <person name="Cheng J.-F."/>
            <person name="Hugenholtz P."/>
            <person name="Woyke T."/>
            <person name="Wu D."/>
            <person name="Wirth R."/>
            <person name="Brambilla E.-M."/>
            <person name="Klenk H.-P."/>
            <person name="Eisen J.A."/>
        </authorList>
    </citation>
    <scope>NUCLEOTIDE SEQUENCE [LARGE SCALE GENOMIC DNA]</scope>
    <source>
        <strain evidence="1 2">DSM 2279</strain>
    </source>
</reference>
<proteinExistence type="predicted"/>
<sequence>MTRRELTCKPITESERKRIIARMSPESIIISEGVKWSEKGYTPSFEDTDKVLMKAARRTYKALSHK</sequence>
<dbReference type="AlphaFoldDB" id="H1Z1M0"/>
<gene>
    <name evidence="1" type="ORF">Metlim_0407</name>
</gene>
<organism evidence="1 2">
    <name type="scientific">Methanoplanus limicola DSM 2279</name>
    <dbReference type="NCBI Taxonomy" id="937775"/>
    <lineage>
        <taxon>Archaea</taxon>
        <taxon>Methanobacteriati</taxon>
        <taxon>Methanobacteriota</taxon>
        <taxon>Stenosarchaea group</taxon>
        <taxon>Methanomicrobia</taxon>
        <taxon>Methanomicrobiales</taxon>
        <taxon>Methanomicrobiaceae</taxon>
        <taxon>Methanoplanus</taxon>
    </lineage>
</organism>
<dbReference type="HOGENOM" id="CLU_191148_0_0_2"/>
<name>H1Z1M0_9EURY</name>
<dbReference type="EMBL" id="CM001436">
    <property type="protein sequence ID" value="EHQ34546.1"/>
    <property type="molecule type" value="Genomic_DNA"/>
</dbReference>
<keyword evidence="2" id="KW-1185">Reference proteome</keyword>
<dbReference type="RefSeq" id="WP_004076185.1">
    <property type="nucleotide sequence ID" value="NZ_CM001436.1"/>
</dbReference>
<evidence type="ECO:0000313" key="2">
    <source>
        <dbReference type="Proteomes" id="UP000005741"/>
    </source>
</evidence>
<dbReference type="Proteomes" id="UP000005741">
    <property type="component" value="Chromosome"/>
</dbReference>